<dbReference type="Proteomes" id="UP000661077">
    <property type="component" value="Unassembled WGS sequence"/>
</dbReference>
<comment type="similarity">
    <text evidence="1">Belongs to the YciI family.</text>
</comment>
<evidence type="ECO:0000259" key="2">
    <source>
        <dbReference type="Pfam" id="PF03795"/>
    </source>
</evidence>
<organism evidence="3 4">
    <name type="scientific">Steroidobacter gossypii</name>
    <dbReference type="NCBI Taxonomy" id="2805490"/>
    <lineage>
        <taxon>Bacteria</taxon>
        <taxon>Pseudomonadati</taxon>
        <taxon>Pseudomonadota</taxon>
        <taxon>Gammaproteobacteria</taxon>
        <taxon>Steroidobacterales</taxon>
        <taxon>Steroidobacteraceae</taxon>
        <taxon>Steroidobacter</taxon>
    </lineage>
</organism>
<dbReference type="PANTHER" id="PTHR35174:SF3">
    <property type="entry name" value="BLL7171 PROTEIN"/>
    <property type="match status" value="1"/>
</dbReference>
<protein>
    <recommendedName>
        <fullName evidence="2">YCII-related domain-containing protein</fullName>
    </recommendedName>
</protein>
<dbReference type="InterPro" id="IPR005545">
    <property type="entry name" value="YCII"/>
</dbReference>
<evidence type="ECO:0000256" key="1">
    <source>
        <dbReference type="ARBA" id="ARBA00007689"/>
    </source>
</evidence>
<dbReference type="RefSeq" id="WP_203168426.1">
    <property type="nucleotide sequence ID" value="NZ_JAEVLS010000003.1"/>
</dbReference>
<dbReference type="InterPro" id="IPR011008">
    <property type="entry name" value="Dimeric_a/b-barrel"/>
</dbReference>
<comment type="caution">
    <text evidence="3">The sequence shown here is derived from an EMBL/GenBank/DDBJ whole genome shotgun (WGS) entry which is preliminary data.</text>
</comment>
<dbReference type="Gene3D" id="3.30.70.1060">
    <property type="entry name" value="Dimeric alpha+beta barrel"/>
    <property type="match status" value="1"/>
</dbReference>
<proteinExistence type="inferred from homology"/>
<feature type="domain" description="YCII-related" evidence="2">
    <location>
        <begin position="25"/>
        <end position="111"/>
    </location>
</feature>
<sequence length="134" mass="14900">MSQPSTRSAYLVLSRGQWDEDKSPAEIQQAIDAFYVWHDKLVSEGKMKSGSRLQQATALVSKHGVTDGPFAETKEVIGGYWFFYADSFEEAVALAAQNPCLACGLSYEVRPLEPERCSAYEQTNETPASRRASR</sequence>
<dbReference type="EMBL" id="JAEVLS010000003">
    <property type="protein sequence ID" value="MBM0106320.1"/>
    <property type="molecule type" value="Genomic_DNA"/>
</dbReference>
<gene>
    <name evidence="3" type="ORF">JM946_16420</name>
</gene>
<keyword evidence="4" id="KW-1185">Reference proteome</keyword>
<dbReference type="Pfam" id="PF03795">
    <property type="entry name" value="YCII"/>
    <property type="match status" value="1"/>
</dbReference>
<dbReference type="PANTHER" id="PTHR35174">
    <property type="entry name" value="BLL7171 PROTEIN-RELATED"/>
    <property type="match status" value="1"/>
</dbReference>
<dbReference type="SUPFAM" id="SSF54909">
    <property type="entry name" value="Dimeric alpha+beta barrel"/>
    <property type="match status" value="1"/>
</dbReference>
<name>A0ABS1WZB2_9GAMM</name>
<evidence type="ECO:0000313" key="3">
    <source>
        <dbReference type="EMBL" id="MBM0106320.1"/>
    </source>
</evidence>
<evidence type="ECO:0000313" key="4">
    <source>
        <dbReference type="Proteomes" id="UP000661077"/>
    </source>
</evidence>
<accession>A0ABS1WZB2</accession>
<reference evidence="3 4" key="1">
    <citation type="journal article" date="2021" name="Int. J. Syst. Evol. Microbiol.">
        <title>Steroidobacter gossypii sp. nov., isolated from soil of cotton cropping field.</title>
        <authorList>
            <person name="Huang R."/>
            <person name="Yang S."/>
            <person name="Zhen C."/>
            <person name="Liu W."/>
        </authorList>
    </citation>
    <scope>NUCLEOTIDE SEQUENCE [LARGE SCALE GENOMIC DNA]</scope>
    <source>
        <strain evidence="3 4">S1-65</strain>
    </source>
</reference>